<comment type="caution">
    <text evidence="2">The sequence shown here is derived from an EMBL/GenBank/DDBJ whole genome shotgun (WGS) entry which is preliminary data.</text>
</comment>
<name>A0ABP0D372_9PEZI</name>
<dbReference type="Proteomes" id="UP001642502">
    <property type="component" value="Unassembled WGS sequence"/>
</dbReference>
<proteinExistence type="predicted"/>
<organism evidence="2 3">
    <name type="scientific">Sporothrix epigloea</name>
    <dbReference type="NCBI Taxonomy" id="1892477"/>
    <lineage>
        <taxon>Eukaryota</taxon>
        <taxon>Fungi</taxon>
        <taxon>Dikarya</taxon>
        <taxon>Ascomycota</taxon>
        <taxon>Pezizomycotina</taxon>
        <taxon>Sordariomycetes</taxon>
        <taxon>Sordariomycetidae</taxon>
        <taxon>Ophiostomatales</taxon>
        <taxon>Ophiostomataceae</taxon>
        <taxon>Sporothrix</taxon>
    </lineage>
</organism>
<keyword evidence="1" id="KW-0472">Membrane</keyword>
<dbReference type="EMBL" id="CAWUON010000001">
    <property type="protein sequence ID" value="CAK7262670.1"/>
    <property type="molecule type" value="Genomic_DNA"/>
</dbReference>
<keyword evidence="3" id="KW-1185">Reference proteome</keyword>
<feature type="transmembrane region" description="Helical" evidence="1">
    <location>
        <begin position="85"/>
        <end position="104"/>
    </location>
</feature>
<keyword evidence="1" id="KW-0812">Transmembrane</keyword>
<sequence>MALLAPTASSSDILAVMTTELVAPVSAAMSCATMATTPAFQTKTFASLSFLFPPLFHNHANKHSRSLRLQPAALVRRVHNSAARAWMLAAIAAQPILWLVYRALHFALRIAAALVAVAQTVLRLSWQALCQAFWWHLWACPSATRLRKRLYLELGLTIMGPSGNGVLLVVLWPGWLVLAAGIWGLSTIVPGA</sequence>
<evidence type="ECO:0000313" key="2">
    <source>
        <dbReference type="EMBL" id="CAK7262670.1"/>
    </source>
</evidence>
<feature type="transmembrane region" description="Helical" evidence="1">
    <location>
        <begin position="165"/>
        <end position="186"/>
    </location>
</feature>
<protein>
    <submittedName>
        <fullName evidence="2">Uncharacterized protein</fullName>
    </submittedName>
</protein>
<keyword evidence="1" id="KW-1133">Transmembrane helix</keyword>
<reference evidence="2 3" key="1">
    <citation type="submission" date="2024-01" db="EMBL/GenBank/DDBJ databases">
        <authorList>
            <person name="Allen C."/>
            <person name="Tagirdzhanova G."/>
        </authorList>
    </citation>
    <scope>NUCLEOTIDE SEQUENCE [LARGE SCALE GENOMIC DNA]</scope>
    <source>
        <strain evidence="2 3">CBS 119000</strain>
    </source>
</reference>
<gene>
    <name evidence="2" type="ORF">SEPCBS119000_000093</name>
</gene>
<evidence type="ECO:0000313" key="3">
    <source>
        <dbReference type="Proteomes" id="UP001642502"/>
    </source>
</evidence>
<evidence type="ECO:0000256" key="1">
    <source>
        <dbReference type="SAM" id="Phobius"/>
    </source>
</evidence>
<accession>A0ABP0D372</accession>